<dbReference type="GO" id="GO:0016491">
    <property type="term" value="F:oxidoreductase activity"/>
    <property type="evidence" value="ECO:0007669"/>
    <property type="project" value="UniProtKB-KW"/>
</dbReference>
<feature type="transmembrane region" description="Helical" evidence="4">
    <location>
        <begin position="12"/>
        <end position="32"/>
    </location>
</feature>
<comment type="caution">
    <text evidence="5">The sequence shown here is derived from an EMBL/GenBank/DDBJ whole genome shotgun (WGS) entry which is preliminary data.</text>
</comment>
<dbReference type="PANTHER" id="PTHR33365">
    <property type="entry name" value="YALI0B05434P"/>
    <property type="match status" value="1"/>
</dbReference>
<dbReference type="InterPro" id="IPR021765">
    <property type="entry name" value="UstYa-like"/>
</dbReference>
<evidence type="ECO:0000256" key="2">
    <source>
        <dbReference type="ARBA" id="ARBA00023002"/>
    </source>
</evidence>
<protein>
    <recommendedName>
        <fullName evidence="7">Oxidase ustYa</fullName>
    </recommendedName>
</protein>
<sequence length="195" mass="22076">MTRKYWALPRTIVIALIFSLFASCIMNLLVAFKLLRETSENMGSHSYEGNDYPVMLPLHVPPVALTFETSEPFSLAGFESWAQWRAMDVFPKGNGFVKLGPKGRPFGISMFHQMHCLQILRNTILMNEISDHTEHCLNFLRQAVLCASDTTLDALDVDVNGTLKGTDGIGQTHICRNWETVFEFVHQNQLSPAWD</sequence>
<dbReference type="EMBL" id="JADNRY010000212">
    <property type="protein sequence ID" value="KAF9061145.1"/>
    <property type="molecule type" value="Genomic_DNA"/>
</dbReference>
<accession>A0A9P5PFE0</accession>
<comment type="pathway">
    <text evidence="1">Mycotoxin biosynthesis.</text>
</comment>
<gene>
    <name evidence="5" type="ORF">BDP27DRAFT_1272601</name>
</gene>
<keyword evidence="4" id="KW-1133">Transmembrane helix</keyword>
<dbReference type="GO" id="GO:0043386">
    <property type="term" value="P:mycotoxin biosynthetic process"/>
    <property type="evidence" value="ECO:0007669"/>
    <property type="project" value="InterPro"/>
</dbReference>
<evidence type="ECO:0000313" key="6">
    <source>
        <dbReference type="Proteomes" id="UP000772434"/>
    </source>
</evidence>
<evidence type="ECO:0000256" key="3">
    <source>
        <dbReference type="ARBA" id="ARBA00035112"/>
    </source>
</evidence>
<dbReference type="OrthoDB" id="3687641at2759"/>
<comment type="similarity">
    <text evidence="3">Belongs to the ustYa family.</text>
</comment>
<dbReference type="Proteomes" id="UP000772434">
    <property type="component" value="Unassembled WGS sequence"/>
</dbReference>
<proteinExistence type="inferred from homology"/>
<dbReference type="Pfam" id="PF11807">
    <property type="entry name" value="UstYa"/>
    <property type="match status" value="1"/>
</dbReference>
<evidence type="ECO:0000256" key="1">
    <source>
        <dbReference type="ARBA" id="ARBA00004685"/>
    </source>
</evidence>
<evidence type="ECO:0000256" key="4">
    <source>
        <dbReference type="SAM" id="Phobius"/>
    </source>
</evidence>
<dbReference type="PROSITE" id="PS51257">
    <property type="entry name" value="PROKAR_LIPOPROTEIN"/>
    <property type="match status" value="1"/>
</dbReference>
<reference evidence="5" key="1">
    <citation type="submission" date="2020-11" db="EMBL/GenBank/DDBJ databases">
        <authorList>
            <consortium name="DOE Joint Genome Institute"/>
            <person name="Ahrendt S."/>
            <person name="Riley R."/>
            <person name="Andreopoulos W."/>
            <person name="Labutti K."/>
            <person name="Pangilinan J."/>
            <person name="Ruiz-Duenas F.J."/>
            <person name="Barrasa J.M."/>
            <person name="Sanchez-Garcia M."/>
            <person name="Camarero S."/>
            <person name="Miyauchi S."/>
            <person name="Serrano A."/>
            <person name="Linde D."/>
            <person name="Babiker R."/>
            <person name="Drula E."/>
            <person name="Ayuso-Fernandez I."/>
            <person name="Pacheco R."/>
            <person name="Padilla G."/>
            <person name="Ferreira P."/>
            <person name="Barriuso J."/>
            <person name="Kellner H."/>
            <person name="Castanera R."/>
            <person name="Alfaro M."/>
            <person name="Ramirez L."/>
            <person name="Pisabarro A.G."/>
            <person name="Kuo A."/>
            <person name="Tritt A."/>
            <person name="Lipzen A."/>
            <person name="He G."/>
            <person name="Yan M."/>
            <person name="Ng V."/>
            <person name="Cullen D."/>
            <person name="Martin F."/>
            <person name="Rosso M.-N."/>
            <person name="Henrissat B."/>
            <person name="Hibbett D."/>
            <person name="Martinez A.T."/>
            <person name="Grigoriev I.V."/>
        </authorList>
    </citation>
    <scope>NUCLEOTIDE SEQUENCE</scope>
    <source>
        <strain evidence="5">AH 40177</strain>
    </source>
</reference>
<keyword evidence="6" id="KW-1185">Reference proteome</keyword>
<keyword evidence="2" id="KW-0560">Oxidoreductase</keyword>
<keyword evidence="4" id="KW-0812">Transmembrane</keyword>
<evidence type="ECO:0008006" key="7">
    <source>
        <dbReference type="Google" id="ProtNLM"/>
    </source>
</evidence>
<dbReference type="AlphaFoldDB" id="A0A9P5PFE0"/>
<dbReference type="PANTHER" id="PTHR33365:SF11">
    <property type="entry name" value="TAT PATHWAY SIGNAL SEQUENCE"/>
    <property type="match status" value="1"/>
</dbReference>
<keyword evidence="4" id="KW-0472">Membrane</keyword>
<evidence type="ECO:0000313" key="5">
    <source>
        <dbReference type="EMBL" id="KAF9061145.1"/>
    </source>
</evidence>
<name>A0A9P5PFE0_9AGAR</name>
<organism evidence="5 6">
    <name type="scientific">Rhodocollybia butyracea</name>
    <dbReference type="NCBI Taxonomy" id="206335"/>
    <lineage>
        <taxon>Eukaryota</taxon>
        <taxon>Fungi</taxon>
        <taxon>Dikarya</taxon>
        <taxon>Basidiomycota</taxon>
        <taxon>Agaricomycotina</taxon>
        <taxon>Agaricomycetes</taxon>
        <taxon>Agaricomycetidae</taxon>
        <taxon>Agaricales</taxon>
        <taxon>Marasmiineae</taxon>
        <taxon>Omphalotaceae</taxon>
        <taxon>Rhodocollybia</taxon>
    </lineage>
</organism>